<comment type="caution">
    <text evidence="1">The sequence shown here is derived from an EMBL/GenBank/DDBJ whole genome shotgun (WGS) entry which is preliminary data.</text>
</comment>
<reference evidence="1 2" key="1">
    <citation type="submission" date="2015-09" db="EMBL/GenBank/DDBJ databases">
        <title>Bacillus cereus food isolates.</title>
        <authorList>
            <person name="Boekhorst J."/>
        </authorList>
    </citation>
    <scope>NUCLEOTIDE SEQUENCE [LARGE SCALE GENOMIC DNA]</scope>
    <source>
        <strain evidence="1 2">B4082</strain>
    </source>
</reference>
<organism evidence="1 2">
    <name type="scientific">Bacillus cereus</name>
    <dbReference type="NCBI Taxonomy" id="1396"/>
    <lineage>
        <taxon>Bacteria</taxon>
        <taxon>Bacillati</taxon>
        <taxon>Bacillota</taxon>
        <taxon>Bacilli</taxon>
        <taxon>Bacillales</taxon>
        <taxon>Bacillaceae</taxon>
        <taxon>Bacillus</taxon>
        <taxon>Bacillus cereus group</taxon>
    </lineage>
</organism>
<dbReference type="PATRIC" id="fig|1396.539.peg.4821"/>
<name>A0A164ES64_BACCE</name>
<keyword evidence="1" id="KW-0808">Transferase</keyword>
<keyword evidence="1" id="KW-0548">Nucleotidyltransferase</keyword>
<keyword evidence="1" id="KW-0695">RNA-directed DNA polymerase</keyword>
<dbReference type="Proteomes" id="UP000076501">
    <property type="component" value="Unassembled WGS sequence"/>
</dbReference>
<dbReference type="GO" id="GO:0003964">
    <property type="term" value="F:RNA-directed DNA polymerase activity"/>
    <property type="evidence" value="ECO:0007669"/>
    <property type="project" value="UniProtKB-KW"/>
</dbReference>
<proteinExistence type="predicted"/>
<dbReference type="AlphaFoldDB" id="A0A164ES64"/>
<evidence type="ECO:0000313" key="2">
    <source>
        <dbReference type="Proteomes" id="UP000076501"/>
    </source>
</evidence>
<protein>
    <submittedName>
        <fullName evidence="1">Retron-type RNA-directed DNA polymerase</fullName>
    </submittedName>
</protein>
<evidence type="ECO:0000313" key="1">
    <source>
        <dbReference type="EMBL" id="KZD34012.1"/>
    </source>
</evidence>
<accession>A0A164ES64</accession>
<gene>
    <name evidence="1" type="ORF">B4082_3137</name>
</gene>
<dbReference type="EMBL" id="LJKA01000045">
    <property type="protein sequence ID" value="KZD34012.1"/>
    <property type="molecule type" value="Genomic_DNA"/>
</dbReference>
<sequence>MKLPISTEKSKVTNLKKQESEFLGFSLKATKKGKRKNGNTRYIAETHVSLKALEKTKQDLAKQVKKNTENPELY</sequence>